<name>A0A0C3A568_SERVB</name>
<organism evidence="3 4">
    <name type="scientific">Serendipita vermifera MAFF 305830</name>
    <dbReference type="NCBI Taxonomy" id="933852"/>
    <lineage>
        <taxon>Eukaryota</taxon>
        <taxon>Fungi</taxon>
        <taxon>Dikarya</taxon>
        <taxon>Basidiomycota</taxon>
        <taxon>Agaricomycotina</taxon>
        <taxon>Agaricomycetes</taxon>
        <taxon>Sebacinales</taxon>
        <taxon>Serendipitaceae</taxon>
        <taxon>Serendipita</taxon>
    </lineage>
</organism>
<dbReference type="OrthoDB" id="2790754at2759"/>
<evidence type="ECO:0000313" key="4">
    <source>
        <dbReference type="Proteomes" id="UP000054097"/>
    </source>
</evidence>
<dbReference type="HOGENOM" id="CLU_2484724_0_0_1"/>
<evidence type="ECO:0000256" key="1">
    <source>
        <dbReference type="SAM" id="MobiDB-lite"/>
    </source>
</evidence>
<keyword evidence="4" id="KW-1185">Reference proteome</keyword>
<dbReference type="InterPro" id="IPR045341">
    <property type="entry name" value="DUF6532"/>
</dbReference>
<dbReference type="AlphaFoldDB" id="A0A0C3A568"/>
<proteinExistence type="predicted"/>
<sequence>MFAALSEYSTGVRIRNKFTEDVYASHYKQLLDALVEFQTLRPNRCAALMASYTTFCQVRAGQSPPDAPGVPESALRVCGSDSEDDAF</sequence>
<reference evidence="3 4" key="1">
    <citation type="submission" date="2014-04" db="EMBL/GenBank/DDBJ databases">
        <authorList>
            <consortium name="DOE Joint Genome Institute"/>
            <person name="Kuo A."/>
            <person name="Zuccaro A."/>
            <person name="Kohler A."/>
            <person name="Nagy L.G."/>
            <person name="Floudas D."/>
            <person name="Copeland A."/>
            <person name="Barry K.W."/>
            <person name="Cichocki N."/>
            <person name="Veneault-Fourrey C."/>
            <person name="LaButti K."/>
            <person name="Lindquist E.A."/>
            <person name="Lipzen A."/>
            <person name="Lundell T."/>
            <person name="Morin E."/>
            <person name="Murat C."/>
            <person name="Sun H."/>
            <person name="Tunlid A."/>
            <person name="Henrissat B."/>
            <person name="Grigoriev I.V."/>
            <person name="Hibbett D.S."/>
            <person name="Martin F."/>
            <person name="Nordberg H.P."/>
            <person name="Cantor M.N."/>
            <person name="Hua S.X."/>
        </authorList>
    </citation>
    <scope>NUCLEOTIDE SEQUENCE [LARGE SCALE GENOMIC DNA]</scope>
    <source>
        <strain evidence="3 4">MAFF 305830</strain>
    </source>
</reference>
<protein>
    <recommendedName>
        <fullName evidence="2">DUF6532 domain-containing protein</fullName>
    </recommendedName>
</protein>
<accession>A0A0C3A568</accession>
<evidence type="ECO:0000259" key="2">
    <source>
        <dbReference type="Pfam" id="PF20149"/>
    </source>
</evidence>
<evidence type="ECO:0000313" key="3">
    <source>
        <dbReference type="EMBL" id="KIM19830.1"/>
    </source>
</evidence>
<dbReference type="EMBL" id="KN824532">
    <property type="protein sequence ID" value="KIM19830.1"/>
    <property type="molecule type" value="Genomic_DNA"/>
</dbReference>
<reference evidence="4" key="2">
    <citation type="submission" date="2015-01" db="EMBL/GenBank/DDBJ databases">
        <title>Evolutionary Origins and Diversification of the Mycorrhizal Mutualists.</title>
        <authorList>
            <consortium name="DOE Joint Genome Institute"/>
            <consortium name="Mycorrhizal Genomics Consortium"/>
            <person name="Kohler A."/>
            <person name="Kuo A."/>
            <person name="Nagy L.G."/>
            <person name="Floudas D."/>
            <person name="Copeland A."/>
            <person name="Barry K.W."/>
            <person name="Cichocki N."/>
            <person name="Veneault-Fourrey C."/>
            <person name="LaButti K."/>
            <person name="Lindquist E.A."/>
            <person name="Lipzen A."/>
            <person name="Lundell T."/>
            <person name="Morin E."/>
            <person name="Murat C."/>
            <person name="Riley R."/>
            <person name="Ohm R."/>
            <person name="Sun H."/>
            <person name="Tunlid A."/>
            <person name="Henrissat B."/>
            <person name="Grigoriev I.V."/>
            <person name="Hibbett D.S."/>
            <person name="Martin F."/>
        </authorList>
    </citation>
    <scope>NUCLEOTIDE SEQUENCE [LARGE SCALE GENOMIC DNA]</scope>
    <source>
        <strain evidence="4">MAFF 305830</strain>
    </source>
</reference>
<gene>
    <name evidence="3" type="ORF">M408DRAFT_174488</name>
</gene>
<dbReference type="Proteomes" id="UP000054097">
    <property type="component" value="Unassembled WGS sequence"/>
</dbReference>
<feature type="region of interest" description="Disordered" evidence="1">
    <location>
        <begin position="61"/>
        <end position="87"/>
    </location>
</feature>
<feature type="domain" description="DUF6532" evidence="2">
    <location>
        <begin position="2"/>
        <end position="36"/>
    </location>
</feature>
<dbReference type="Pfam" id="PF20149">
    <property type="entry name" value="DUF6532"/>
    <property type="match status" value="1"/>
</dbReference>